<evidence type="ECO:0000313" key="1">
    <source>
        <dbReference type="EMBL" id="MBW84195.1"/>
    </source>
</evidence>
<accession>A0A2P2ISI9</accession>
<name>A0A2P2ISI9_RHIMU</name>
<proteinExistence type="predicted"/>
<dbReference type="EMBL" id="GGEC01003712">
    <property type="protein sequence ID" value="MBW84195.1"/>
    <property type="molecule type" value="Transcribed_RNA"/>
</dbReference>
<organism evidence="1">
    <name type="scientific">Rhizophora mucronata</name>
    <name type="common">Asiatic mangrove</name>
    <dbReference type="NCBI Taxonomy" id="61149"/>
    <lineage>
        <taxon>Eukaryota</taxon>
        <taxon>Viridiplantae</taxon>
        <taxon>Streptophyta</taxon>
        <taxon>Embryophyta</taxon>
        <taxon>Tracheophyta</taxon>
        <taxon>Spermatophyta</taxon>
        <taxon>Magnoliopsida</taxon>
        <taxon>eudicotyledons</taxon>
        <taxon>Gunneridae</taxon>
        <taxon>Pentapetalae</taxon>
        <taxon>rosids</taxon>
        <taxon>fabids</taxon>
        <taxon>Malpighiales</taxon>
        <taxon>Rhizophoraceae</taxon>
        <taxon>Rhizophora</taxon>
    </lineage>
</organism>
<sequence length="47" mass="5203">MVKSLRMFLPYSLVEEVLSNYSAFQEEGNVFHSAPSQIDPASVLTGI</sequence>
<dbReference type="AlphaFoldDB" id="A0A2P2ISI9"/>
<reference evidence="1" key="1">
    <citation type="submission" date="2018-02" db="EMBL/GenBank/DDBJ databases">
        <title>Rhizophora mucronata_Transcriptome.</title>
        <authorList>
            <person name="Meera S.P."/>
            <person name="Sreeshan A."/>
            <person name="Augustine A."/>
        </authorList>
    </citation>
    <scope>NUCLEOTIDE SEQUENCE</scope>
    <source>
        <tissue evidence="1">Leaf</tissue>
    </source>
</reference>
<protein>
    <submittedName>
        <fullName evidence="1">Uncharacterized protein</fullName>
    </submittedName>
</protein>